<evidence type="ECO:0000259" key="6">
    <source>
        <dbReference type="Pfam" id="PF01494"/>
    </source>
</evidence>
<dbReference type="InterPro" id="IPR038220">
    <property type="entry name" value="PHOX_C_sf"/>
</dbReference>
<evidence type="ECO:0000256" key="5">
    <source>
        <dbReference type="SAM" id="MobiDB-lite"/>
    </source>
</evidence>
<dbReference type="SUPFAM" id="SSF54373">
    <property type="entry name" value="FAD-linked reductases, C-terminal domain"/>
    <property type="match status" value="1"/>
</dbReference>
<protein>
    <recommendedName>
        <fullName evidence="10">Phenol 2-monooxygenase</fullName>
    </recommendedName>
</protein>
<sequence length="665" mass="74327">MPGELNSPQESEVDVLIVGAGPAGYMAALWLARLGVNTRIIDKRSARIFTGQADGLQPRVLEVFETFGFADRAMKEVAVGFEACYYDPDENGRIHRVKTAAEGIPGISRFNGSVVHQGRIEAWLTDAITEFSDGRIKVERPLQPESLEINGSGGDYPVRVVLKRLRDELAMPEQFGHTVQNGLYRQFEGDQETTPALLPGEGLEVVRAKYVLGCDGAHSWVRKQLGIEHEGETTDFVWGVLDMVPITDFPDIRKRCSIHSQNSGSIMIIPRENQLVRLYIQLREQAHHEEPELASASPDRSKKTSSRVDRSKVTAEQILDSARTILHPYTLDAAEIQWFTAYQVGQRVASAFEKDEHVFIAGDACHTHSPKAGQGMNVSMMDTFNLAWKIAYVVKGFAQPSILSTYELERRTVAQDLIAYDQKLSRLFSSKPGEISTQDFRRVIEKGTAFTTGCTVNYDRSILVDKPAGQSRSTPHYSPLATKLAVGMRIPDVKIVMQCDGRPWFFNQRLLSTGQFRVLVFIGDYAARANLKQQMHEVGEYLARADGFAKALGPRWESMLELLLIHASPQANVEWDDFPSVFRVRDDRGVMDYWKILADTPCFHDETGQAHERYGIDKEVGAVVVLRPDGYVAKVVEPTVAGVREVGEWFAHFLLPSTPLVMASI</sequence>
<evidence type="ECO:0000256" key="3">
    <source>
        <dbReference type="ARBA" id="ARBA00022827"/>
    </source>
</evidence>
<reference evidence="8" key="1">
    <citation type="submission" date="2021-01" db="EMBL/GenBank/DDBJ databases">
        <authorList>
            <consortium name="Aspergillus puulaauensis MK2 genome sequencing consortium"/>
            <person name="Kazuki M."/>
            <person name="Futagami T."/>
        </authorList>
    </citation>
    <scope>NUCLEOTIDE SEQUENCE</scope>
    <source>
        <strain evidence="8">MK2</strain>
    </source>
</reference>
<feature type="domain" description="Phenol hydroxylase-like C-terminal dimerisation" evidence="7">
    <location>
        <begin position="456"/>
        <end position="657"/>
    </location>
</feature>
<gene>
    <name evidence="8" type="ORF">APUU_50019S</name>
</gene>
<dbReference type="InterPro" id="IPR012941">
    <property type="entry name" value="Phe_hydrox_C_dim_dom"/>
</dbReference>
<dbReference type="PANTHER" id="PTHR43004:SF20">
    <property type="entry name" value="2-MONOOXYGENASE, PUTATIVE (AFU_ORTHOLOGUE AFUA_1G13660)-RELATED"/>
    <property type="match status" value="1"/>
</dbReference>
<feature type="domain" description="FAD-binding" evidence="6">
    <location>
        <begin position="12"/>
        <end position="418"/>
    </location>
</feature>
<dbReference type="RefSeq" id="XP_041557502.1">
    <property type="nucleotide sequence ID" value="XM_041704970.1"/>
</dbReference>
<dbReference type="GO" id="GO:0016709">
    <property type="term" value="F:oxidoreductase activity, acting on paired donors, with incorporation or reduction of molecular oxygen, NAD(P)H as one donor, and incorporation of one atom of oxygen"/>
    <property type="evidence" value="ECO:0007669"/>
    <property type="project" value="UniProtKB-ARBA"/>
</dbReference>
<dbReference type="Pfam" id="PF01494">
    <property type="entry name" value="FAD_binding_3"/>
    <property type="match status" value="1"/>
</dbReference>
<evidence type="ECO:0000256" key="1">
    <source>
        <dbReference type="ARBA" id="ARBA00007801"/>
    </source>
</evidence>
<dbReference type="PRINTS" id="PR00420">
    <property type="entry name" value="RNGMNOXGNASE"/>
</dbReference>
<dbReference type="PANTHER" id="PTHR43004">
    <property type="entry name" value="TRK SYSTEM POTASSIUM UPTAKE PROTEIN"/>
    <property type="match status" value="1"/>
</dbReference>
<dbReference type="InterPro" id="IPR036249">
    <property type="entry name" value="Thioredoxin-like_sf"/>
</dbReference>
<dbReference type="KEGG" id="apuu:APUU_50019S"/>
<name>A0A7R7XQW0_9EURO</name>
<dbReference type="SUPFAM" id="SSF52833">
    <property type="entry name" value="Thioredoxin-like"/>
    <property type="match status" value="1"/>
</dbReference>
<dbReference type="SUPFAM" id="SSF51905">
    <property type="entry name" value="FAD/NAD(P)-binding domain"/>
    <property type="match status" value="1"/>
</dbReference>
<dbReference type="InterPro" id="IPR002938">
    <property type="entry name" value="FAD-bd"/>
</dbReference>
<dbReference type="Gene3D" id="3.50.50.60">
    <property type="entry name" value="FAD/NAD(P)-binding domain"/>
    <property type="match status" value="1"/>
</dbReference>
<dbReference type="Pfam" id="PF07976">
    <property type="entry name" value="Phe_hydrox_dim"/>
    <property type="match status" value="1"/>
</dbReference>
<dbReference type="InterPro" id="IPR036188">
    <property type="entry name" value="FAD/NAD-bd_sf"/>
</dbReference>
<evidence type="ECO:0000256" key="4">
    <source>
        <dbReference type="ARBA" id="ARBA00023002"/>
    </source>
</evidence>
<dbReference type="Gene3D" id="3.30.9.10">
    <property type="entry name" value="D-Amino Acid Oxidase, subunit A, domain 2"/>
    <property type="match status" value="1"/>
</dbReference>
<keyword evidence="3" id="KW-0274">FAD</keyword>
<evidence type="ECO:0000313" key="8">
    <source>
        <dbReference type="EMBL" id="BCS25308.1"/>
    </source>
</evidence>
<dbReference type="OrthoDB" id="1716816at2759"/>
<dbReference type="AlphaFoldDB" id="A0A7R7XQW0"/>
<dbReference type="GO" id="GO:0071949">
    <property type="term" value="F:FAD binding"/>
    <property type="evidence" value="ECO:0007669"/>
    <property type="project" value="InterPro"/>
</dbReference>
<proteinExistence type="inferred from homology"/>
<dbReference type="CDD" id="cd02979">
    <property type="entry name" value="PHOX_C"/>
    <property type="match status" value="1"/>
</dbReference>
<keyword evidence="4" id="KW-0560">Oxidoreductase</keyword>
<feature type="compositionally biased region" description="Basic and acidic residues" evidence="5">
    <location>
        <begin position="299"/>
        <end position="310"/>
    </location>
</feature>
<keyword evidence="9" id="KW-1185">Reference proteome</keyword>
<evidence type="ECO:0000259" key="7">
    <source>
        <dbReference type="Pfam" id="PF07976"/>
    </source>
</evidence>
<feature type="region of interest" description="Disordered" evidence="5">
    <location>
        <begin position="289"/>
        <end position="310"/>
    </location>
</feature>
<dbReference type="EMBL" id="AP024447">
    <property type="protein sequence ID" value="BCS25308.1"/>
    <property type="molecule type" value="Genomic_DNA"/>
</dbReference>
<evidence type="ECO:0008006" key="10">
    <source>
        <dbReference type="Google" id="ProtNLM"/>
    </source>
</evidence>
<reference evidence="8" key="2">
    <citation type="submission" date="2021-02" db="EMBL/GenBank/DDBJ databases">
        <title>Aspergillus puulaauensis MK2 genome sequence.</title>
        <authorList>
            <person name="Futagami T."/>
            <person name="Mori K."/>
            <person name="Kadooka C."/>
            <person name="Tanaka T."/>
        </authorList>
    </citation>
    <scope>NUCLEOTIDE SEQUENCE</scope>
    <source>
        <strain evidence="8">MK2</strain>
    </source>
</reference>
<evidence type="ECO:0000313" key="9">
    <source>
        <dbReference type="Proteomes" id="UP000654913"/>
    </source>
</evidence>
<dbReference type="Proteomes" id="UP000654913">
    <property type="component" value="Chromosome 5"/>
</dbReference>
<accession>A0A7R7XQW0</accession>
<dbReference type="GeneID" id="64975313"/>
<keyword evidence="2" id="KW-0285">Flavoprotein</keyword>
<organism evidence="8 9">
    <name type="scientific">Aspergillus puulaauensis</name>
    <dbReference type="NCBI Taxonomy" id="1220207"/>
    <lineage>
        <taxon>Eukaryota</taxon>
        <taxon>Fungi</taxon>
        <taxon>Dikarya</taxon>
        <taxon>Ascomycota</taxon>
        <taxon>Pezizomycotina</taxon>
        <taxon>Eurotiomycetes</taxon>
        <taxon>Eurotiomycetidae</taxon>
        <taxon>Eurotiales</taxon>
        <taxon>Aspergillaceae</taxon>
        <taxon>Aspergillus</taxon>
    </lineage>
</organism>
<dbReference type="InterPro" id="IPR050641">
    <property type="entry name" value="RIFMO-like"/>
</dbReference>
<comment type="similarity">
    <text evidence="1">Belongs to the PheA/TfdB FAD monooxygenase family.</text>
</comment>
<evidence type="ECO:0000256" key="2">
    <source>
        <dbReference type="ARBA" id="ARBA00022630"/>
    </source>
</evidence>
<dbReference type="Gene3D" id="3.40.30.20">
    <property type="match status" value="1"/>
</dbReference>